<evidence type="ECO:0000313" key="1">
    <source>
        <dbReference type="EMBL" id="KAG0555249.1"/>
    </source>
</evidence>
<comment type="caution">
    <text evidence="1">The sequence shown here is derived from an EMBL/GenBank/DDBJ whole genome shotgun (WGS) entry which is preliminary data.</text>
</comment>
<evidence type="ECO:0000313" key="2">
    <source>
        <dbReference type="Proteomes" id="UP000822688"/>
    </source>
</evidence>
<dbReference type="EMBL" id="CM026433">
    <property type="protein sequence ID" value="KAG0555249.1"/>
    <property type="molecule type" value="Genomic_DNA"/>
</dbReference>
<accession>A0A8T0GBA0</accession>
<organism evidence="1 2">
    <name type="scientific">Ceratodon purpureus</name>
    <name type="common">Fire moss</name>
    <name type="synonym">Dicranum purpureum</name>
    <dbReference type="NCBI Taxonomy" id="3225"/>
    <lineage>
        <taxon>Eukaryota</taxon>
        <taxon>Viridiplantae</taxon>
        <taxon>Streptophyta</taxon>
        <taxon>Embryophyta</taxon>
        <taxon>Bryophyta</taxon>
        <taxon>Bryophytina</taxon>
        <taxon>Bryopsida</taxon>
        <taxon>Dicranidae</taxon>
        <taxon>Pseudoditrichales</taxon>
        <taxon>Ditrichaceae</taxon>
        <taxon>Ceratodon</taxon>
    </lineage>
</organism>
<name>A0A8T0GBA0_CERPU</name>
<reference evidence="1" key="1">
    <citation type="submission" date="2020-06" db="EMBL/GenBank/DDBJ databases">
        <title>WGS assembly of Ceratodon purpureus strain R40.</title>
        <authorList>
            <person name="Carey S.B."/>
            <person name="Jenkins J."/>
            <person name="Shu S."/>
            <person name="Lovell J.T."/>
            <person name="Sreedasyam A."/>
            <person name="Maumus F."/>
            <person name="Tiley G.P."/>
            <person name="Fernandez-Pozo N."/>
            <person name="Barry K."/>
            <person name="Chen C."/>
            <person name="Wang M."/>
            <person name="Lipzen A."/>
            <person name="Daum C."/>
            <person name="Saski C.A."/>
            <person name="Payton A.C."/>
            <person name="Mcbreen J.C."/>
            <person name="Conrad R.E."/>
            <person name="Kollar L.M."/>
            <person name="Olsson S."/>
            <person name="Huttunen S."/>
            <person name="Landis J.B."/>
            <person name="Wickett N.J."/>
            <person name="Johnson M.G."/>
            <person name="Rensing S.A."/>
            <person name="Grimwood J."/>
            <person name="Schmutz J."/>
            <person name="Mcdaniel S.F."/>
        </authorList>
    </citation>
    <scope>NUCLEOTIDE SEQUENCE</scope>
    <source>
        <strain evidence="1">R40</strain>
    </source>
</reference>
<keyword evidence="2" id="KW-1185">Reference proteome</keyword>
<proteinExistence type="predicted"/>
<gene>
    <name evidence="1" type="ORF">KC19_12G155800</name>
</gene>
<sequence length="161" mass="18546">MNVCFFCGDLVFEWFAVGRKAVSSNRKPCRKPVGVFSLSDTFFSLFCVVNCVHYICLLCQPRALHFFLLRGFMRSRSFFLEFLIQSLLETFLMNWHFVCSGGKLKPLKAPKGKEKEYDEVPSFGRVETRLLVITSLLVLIFFCCISDNVDSNRPQHQHGSI</sequence>
<dbReference type="AlphaFoldDB" id="A0A8T0GBA0"/>
<dbReference type="Proteomes" id="UP000822688">
    <property type="component" value="Chromosome 12"/>
</dbReference>
<protein>
    <submittedName>
        <fullName evidence="1">Uncharacterized protein</fullName>
    </submittedName>
</protein>